<evidence type="ECO:0000313" key="1">
    <source>
        <dbReference type="EMBL" id="UYU31284.1"/>
    </source>
</evidence>
<dbReference type="EMBL" id="CP074352">
    <property type="protein sequence ID" value="UYU31284.1"/>
    <property type="molecule type" value="Genomic_DNA"/>
</dbReference>
<protein>
    <submittedName>
        <fullName evidence="1">DUF2509 family protein</fullName>
    </submittedName>
</protein>
<evidence type="ECO:0000313" key="2">
    <source>
        <dbReference type="Proteomes" id="UP001156318"/>
    </source>
</evidence>
<dbReference type="InterPro" id="IPR019652">
    <property type="entry name" value="DUF2509"/>
</dbReference>
<name>A0ABY6JF21_9ENTR</name>
<dbReference type="RefSeq" id="WP_264384742.1">
    <property type="nucleotide sequence ID" value="NZ_CP074352.1"/>
</dbReference>
<reference evidence="1 2" key="1">
    <citation type="submission" date="2021-05" db="EMBL/GenBank/DDBJ databases">
        <title>Isolation, identification, and the growth promoting effects of Pantoea dispersa strain YSD J2 from the aboveground leaves of Cyperus esculentus L.Var. Sativus.</title>
        <authorList>
            <person name="Wang S."/>
            <person name="Tang X.M."/>
            <person name="Huang Y.N."/>
        </authorList>
    </citation>
    <scope>NUCLEOTIDE SEQUENCE [LARGE SCALE GENOMIC DNA]</scope>
    <source>
        <strain evidence="2">YSD YN2</strain>
    </source>
</reference>
<accession>A0ABY6JF21</accession>
<gene>
    <name evidence="1" type="ORF">KFZ77_15785</name>
</gene>
<dbReference type="Proteomes" id="UP001156318">
    <property type="component" value="Chromosome"/>
</dbReference>
<keyword evidence="2" id="KW-1185">Reference proteome</keyword>
<organism evidence="1 2">
    <name type="scientific">Siccibacter colletis</name>
    <dbReference type="NCBI Taxonomy" id="1505757"/>
    <lineage>
        <taxon>Bacteria</taxon>
        <taxon>Pseudomonadati</taxon>
        <taxon>Pseudomonadota</taxon>
        <taxon>Gammaproteobacteria</taxon>
        <taxon>Enterobacterales</taxon>
        <taxon>Enterobacteriaceae</taxon>
        <taxon>Siccibacter</taxon>
    </lineage>
</organism>
<dbReference type="Pfam" id="PF10713">
    <property type="entry name" value="DUF2509"/>
    <property type="match status" value="1"/>
</dbReference>
<sequence>MNKMNGFSSIGMVMLLLLCGGLMLGGLQLQLNPQRAAAVSESAAIKTFVLAEAALIWGSHQPWQPTVSWQCRATDQAFSHACVLMTARNRVMLAGVGGEGQKAIILWQAAAYEQGNIVPLPHRWSDFCPFKEALRCKLP</sequence>
<proteinExistence type="predicted"/>